<dbReference type="EMBL" id="JANARS010000005">
    <property type="protein sequence ID" value="MCP3422737.1"/>
    <property type="molecule type" value="Genomic_DNA"/>
</dbReference>
<sequence>MEDTVTRPPSEQYVGIRVTCRACGSSENRRLGTIGLYTFEGDDGEPWFEGPGVEPGGFNTSTVLRCRKGHNVPLRHDKLVPILERMKDEAGPGGRRVVTEAL</sequence>
<proteinExistence type="predicted"/>
<name>A0ABT1KYB8_9ACTN</name>
<dbReference type="Proteomes" id="UP001204524">
    <property type="component" value="Unassembled WGS sequence"/>
</dbReference>
<organism evidence="1 2">
    <name type="scientific">Nocardioides pinisoli</name>
    <dbReference type="NCBI Taxonomy" id="2950279"/>
    <lineage>
        <taxon>Bacteria</taxon>
        <taxon>Bacillati</taxon>
        <taxon>Actinomycetota</taxon>
        <taxon>Actinomycetes</taxon>
        <taxon>Propionibacteriales</taxon>
        <taxon>Nocardioidaceae</taxon>
        <taxon>Nocardioides</taxon>
    </lineage>
</organism>
<dbReference type="RefSeq" id="WP_254181931.1">
    <property type="nucleotide sequence ID" value="NZ_JANARS010000005.1"/>
</dbReference>
<reference evidence="1 2" key="1">
    <citation type="submission" date="2022-06" db="EMBL/GenBank/DDBJ databases">
        <authorList>
            <person name="So Y."/>
        </authorList>
    </citation>
    <scope>NUCLEOTIDE SEQUENCE [LARGE SCALE GENOMIC DNA]</scope>
    <source>
        <strain evidence="1 2">STR3</strain>
    </source>
</reference>
<protein>
    <submittedName>
        <fullName evidence="1">Uncharacterized protein</fullName>
    </submittedName>
</protein>
<gene>
    <name evidence="1" type="ORF">NCI01_13120</name>
</gene>
<keyword evidence="2" id="KW-1185">Reference proteome</keyword>
<evidence type="ECO:0000313" key="2">
    <source>
        <dbReference type="Proteomes" id="UP001204524"/>
    </source>
</evidence>
<evidence type="ECO:0000313" key="1">
    <source>
        <dbReference type="EMBL" id="MCP3422737.1"/>
    </source>
</evidence>
<comment type="caution">
    <text evidence="1">The sequence shown here is derived from an EMBL/GenBank/DDBJ whole genome shotgun (WGS) entry which is preliminary data.</text>
</comment>
<accession>A0ABT1KYB8</accession>